<reference evidence="1" key="1">
    <citation type="submission" date="2020-02" db="EMBL/GenBank/DDBJ databases">
        <authorList>
            <person name="Meier V. D."/>
        </authorList>
    </citation>
    <scope>NUCLEOTIDE SEQUENCE</scope>
    <source>
        <strain evidence="1">AVDCRST_MAG62</strain>
    </source>
</reference>
<accession>A0A6J4T393</accession>
<proteinExistence type="predicted"/>
<dbReference type="EMBL" id="CADCWB010000072">
    <property type="protein sequence ID" value="CAA9512242.1"/>
    <property type="molecule type" value="Genomic_DNA"/>
</dbReference>
<organism evidence="1">
    <name type="scientific">uncultured Sphingomonas sp</name>
    <dbReference type="NCBI Taxonomy" id="158754"/>
    <lineage>
        <taxon>Bacteria</taxon>
        <taxon>Pseudomonadati</taxon>
        <taxon>Pseudomonadota</taxon>
        <taxon>Alphaproteobacteria</taxon>
        <taxon>Sphingomonadales</taxon>
        <taxon>Sphingomonadaceae</taxon>
        <taxon>Sphingomonas</taxon>
        <taxon>environmental samples</taxon>
    </lineage>
</organism>
<sequence length="37" mass="3836">GGADGNPIRVGGGGRRQRGWNGHAALSVIARLRLARI</sequence>
<name>A0A6J4T393_9SPHN</name>
<feature type="non-terminal residue" evidence="1">
    <location>
        <position position="37"/>
    </location>
</feature>
<gene>
    <name evidence="1" type="ORF">AVDCRST_MAG62-603</name>
</gene>
<protein>
    <submittedName>
        <fullName evidence="1">Uncharacterized protein</fullName>
    </submittedName>
</protein>
<dbReference type="AlphaFoldDB" id="A0A6J4T393"/>
<evidence type="ECO:0000313" key="1">
    <source>
        <dbReference type="EMBL" id="CAA9512242.1"/>
    </source>
</evidence>
<feature type="non-terminal residue" evidence="1">
    <location>
        <position position="1"/>
    </location>
</feature>